<protein>
    <submittedName>
        <fullName evidence="2">HEPN domain-containing protein</fullName>
    </submittedName>
</protein>
<organism evidence="2 3">
    <name type="scientific">Pedobacter montanisoli</name>
    <dbReference type="NCBI Taxonomy" id="2923277"/>
    <lineage>
        <taxon>Bacteria</taxon>
        <taxon>Pseudomonadati</taxon>
        <taxon>Bacteroidota</taxon>
        <taxon>Sphingobacteriia</taxon>
        <taxon>Sphingobacteriales</taxon>
        <taxon>Sphingobacteriaceae</taxon>
        <taxon>Pedobacter</taxon>
    </lineage>
</organism>
<evidence type="ECO:0000313" key="2">
    <source>
        <dbReference type="EMBL" id="MCJ0743627.1"/>
    </source>
</evidence>
<keyword evidence="3" id="KW-1185">Reference proteome</keyword>
<dbReference type="PROSITE" id="PS50910">
    <property type="entry name" value="HEPN"/>
    <property type="match status" value="1"/>
</dbReference>
<dbReference type="EMBL" id="JALGBH010000002">
    <property type="protein sequence ID" value="MCJ0743627.1"/>
    <property type="molecule type" value="Genomic_DNA"/>
</dbReference>
<reference evidence="2" key="1">
    <citation type="submission" date="2022-03" db="EMBL/GenBank/DDBJ databases">
        <authorList>
            <person name="Woo C.Y."/>
        </authorList>
    </citation>
    <scope>NUCLEOTIDE SEQUENCE</scope>
    <source>
        <strain evidence="2">CYS-01</strain>
    </source>
</reference>
<dbReference type="Proteomes" id="UP001165460">
    <property type="component" value="Unassembled WGS sequence"/>
</dbReference>
<dbReference type="InterPro" id="IPR007842">
    <property type="entry name" value="HEPN_dom"/>
</dbReference>
<gene>
    <name evidence="2" type="ORF">MMF97_12970</name>
</gene>
<feature type="domain" description="HEPN" evidence="1">
    <location>
        <begin position="150"/>
        <end position="269"/>
    </location>
</feature>
<evidence type="ECO:0000313" key="3">
    <source>
        <dbReference type="Proteomes" id="UP001165460"/>
    </source>
</evidence>
<dbReference type="Gene3D" id="1.20.120.330">
    <property type="entry name" value="Nucleotidyltransferases domain 2"/>
    <property type="match status" value="1"/>
</dbReference>
<evidence type="ECO:0000259" key="1">
    <source>
        <dbReference type="PROSITE" id="PS50910"/>
    </source>
</evidence>
<proteinExistence type="predicted"/>
<dbReference type="Pfam" id="PF05168">
    <property type="entry name" value="HEPN"/>
    <property type="match status" value="1"/>
</dbReference>
<name>A0ABS9ZZ94_9SPHI</name>
<sequence>METAILNPTTKQAHLAAFTTLIVDKFKPLQIYLYAHFVQQQACNSIFAAKGQLQQEIFYLLVITEGTASKENEIQDFANRHYPQAKLIINAHGKEILNRNLQQCNAYFTSILNQGTLLYSANGLMDKPKVQGPNSKKQANRANAHWQRRSEMARTFINAAVQAMENGQEKASVFLLYHACEQLCVAMIWVYMGYKTDIRNLKRLFYVCACFSEKPLQHFMGSPVTEALLHTMMKSYREARYNDDFSLAGQSPYRFLELTESFYDLAEELSIQRLAEMSKT</sequence>
<comment type="caution">
    <text evidence="2">The sequence shown here is derived from an EMBL/GenBank/DDBJ whole genome shotgun (WGS) entry which is preliminary data.</text>
</comment>
<dbReference type="RefSeq" id="WP_243362873.1">
    <property type="nucleotide sequence ID" value="NZ_JALGBH010000002.1"/>
</dbReference>
<accession>A0ABS9ZZ94</accession>